<dbReference type="OrthoDB" id="3990906at2759"/>
<sequence>MEDVISFFGPPFGLWLSLTANLSKVLQLYRPIGENDDHVINLPTFEELVEEANAWDMPQWIFESLELVYEAVVILSSHSTHLQGRTRSTTSIIRQERSVFCIASLIRSQDIRSLLPLPMTTYAISLAFSVTYKQLKEAKLSSTRRMADEHLQLFLSTLRVLSPTWWSAAVMARLGMRALESIRLELNDQNQTRDGLRQCESRYSTVGSVLSQHTSTLPDLPRSEAIQIDENALTRGTPTVDYFPSDPAVPDEAIRDFGSYFDSLLDVNFATSQFMTGLDIAE</sequence>
<keyword evidence="3" id="KW-0238">DNA-binding</keyword>
<proteinExistence type="predicted"/>
<dbReference type="PANTHER" id="PTHR47171">
    <property type="entry name" value="FARA-RELATED"/>
    <property type="match status" value="1"/>
</dbReference>
<dbReference type="GO" id="GO:0003677">
    <property type="term" value="F:DNA binding"/>
    <property type="evidence" value="ECO:0007669"/>
    <property type="project" value="UniProtKB-KW"/>
</dbReference>
<dbReference type="AlphaFoldDB" id="A0A9W9ISE5"/>
<name>A0A9W9ISE5_9EURO</name>
<dbReference type="PANTHER" id="PTHR47171:SF6">
    <property type="entry name" value="SPECIFIC TRANSCRIPTION FACTOR, PUTATIVE (AFU_ORTHOLOGUE AFUA_2G06130)-RELATED"/>
    <property type="match status" value="1"/>
</dbReference>
<evidence type="ECO:0000256" key="4">
    <source>
        <dbReference type="ARBA" id="ARBA00023163"/>
    </source>
</evidence>
<reference evidence="5" key="1">
    <citation type="submission" date="2022-11" db="EMBL/GenBank/DDBJ databases">
        <authorList>
            <person name="Petersen C."/>
        </authorList>
    </citation>
    <scope>NUCLEOTIDE SEQUENCE</scope>
    <source>
        <strain evidence="5">IBT 21917</strain>
    </source>
</reference>
<evidence type="ECO:0000313" key="5">
    <source>
        <dbReference type="EMBL" id="KAJ5184184.1"/>
    </source>
</evidence>
<dbReference type="Proteomes" id="UP001146351">
    <property type="component" value="Unassembled WGS sequence"/>
</dbReference>
<dbReference type="EMBL" id="JAPQKO010000001">
    <property type="protein sequence ID" value="KAJ5184184.1"/>
    <property type="molecule type" value="Genomic_DNA"/>
</dbReference>
<accession>A0A9W9ISE5</accession>
<comment type="caution">
    <text evidence="5">The sequence shown here is derived from an EMBL/GenBank/DDBJ whole genome shotgun (WGS) entry which is preliminary data.</text>
</comment>
<keyword evidence="4" id="KW-0804">Transcription</keyword>
<dbReference type="InterPro" id="IPR052073">
    <property type="entry name" value="Amide_Lactam_Regulators"/>
</dbReference>
<evidence type="ECO:0000313" key="6">
    <source>
        <dbReference type="Proteomes" id="UP001146351"/>
    </source>
</evidence>
<keyword evidence="6" id="KW-1185">Reference proteome</keyword>
<organism evidence="5 6">
    <name type="scientific">Penicillium capsulatum</name>
    <dbReference type="NCBI Taxonomy" id="69766"/>
    <lineage>
        <taxon>Eukaryota</taxon>
        <taxon>Fungi</taxon>
        <taxon>Dikarya</taxon>
        <taxon>Ascomycota</taxon>
        <taxon>Pezizomycotina</taxon>
        <taxon>Eurotiomycetes</taxon>
        <taxon>Eurotiomycetidae</taxon>
        <taxon>Eurotiales</taxon>
        <taxon>Aspergillaceae</taxon>
        <taxon>Penicillium</taxon>
    </lineage>
</organism>
<keyword evidence="1" id="KW-0862">Zinc</keyword>
<protein>
    <submittedName>
        <fullName evidence="5">Transcription factor</fullName>
    </submittedName>
</protein>
<keyword evidence="2" id="KW-0805">Transcription regulation</keyword>
<evidence type="ECO:0000256" key="2">
    <source>
        <dbReference type="ARBA" id="ARBA00023015"/>
    </source>
</evidence>
<reference evidence="5" key="2">
    <citation type="journal article" date="2023" name="IMA Fungus">
        <title>Comparative genomic study of the Penicillium genus elucidates a diverse pangenome and 15 lateral gene transfer events.</title>
        <authorList>
            <person name="Petersen C."/>
            <person name="Sorensen T."/>
            <person name="Nielsen M.R."/>
            <person name="Sondergaard T.E."/>
            <person name="Sorensen J.L."/>
            <person name="Fitzpatrick D.A."/>
            <person name="Frisvad J.C."/>
            <person name="Nielsen K.L."/>
        </authorList>
    </citation>
    <scope>NUCLEOTIDE SEQUENCE</scope>
    <source>
        <strain evidence="5">IBT 21917</strain>
    </source>
</reference>
<evidence type="ECO:0000256" key="3">
    <source>
        <dbReference type="ARBA" id="ARBA00023125"/>
    </source>
</evidence>
<evidence type="ECO:0000256" key="1">
    <source>
        <dbReference type="ARBA" id="ARBA00022833"/>
    </source>
</evidence>
<gene>
    <name evidence="5" type="ORF">N7492_001800</name>
</gene>